<dbReference type="EMBL" id="RZNX01000002">
    <property type="protein sequence ID" value="RUT33281.1"/>
    <property type="molecule type" value="Genomic_DNA"/>
</dbReference>
<proteinExistence type="inferred from homology"/>
<dbReference type="OrthoDB" id="9779910at2"/>
<organism evidence="2 3">
    <name type="scientific">Paenibacillus zeisoli</name>
    <dbReference type="NCBI Taxonomy" id="2496267"/>
    <lineage>
        <taxon>Bacteria</taxon>
        <taxon>Bacillati</taxon>
        <taxon>Bacillota</taxon>
        <taxon>Bacilli</taxon>
        <taxon>Bacillales</taxon>
        <taxon>Paenibacillaceae</taxon>
        <taxon>Paenibacillus</taxon>
    </lineage>
</organism>
<dbReference type="CDD" id="cd06223">
    <property type="entry name" value="PRTases_typeI"/>
    <property type="match status" value="1"/>
</dbReference>
<dbReference type="PANTHER" id="PTHR47505">
    <property type="entry name" value="DNA UTILIZATION PROTEIN YHGH"/>
    <property type="match status" value="1"/>
</dbReference>
<reference evidence="2 3" key="1">
    <citation type="submission" date="2018-12" db="EMBL/GenBank/DDBJ databases">
        <authorList>
            <person name="Sun L."/>
            <person name="Chen Z."/>
        </authorList>
    </citation>
    <scope>NUCLEOTIDE SEQUENCE [LARGE SCALE GENOMIC DNA]</scope>
    <source>
        <strain evidence="2 3">3-5-3</strain>
    </source>
</reference>
<dbReference type="InterPro" id="IPR051910">
    <property type="entry name" value="ComF/GntX_DNA_util-trans"/>
</dbReference>
<dbReference type="Proteomes" id="UP000272464">
    <property type="component" value="Unassembled WGS sequence"/>
</dbReference>
<comment type="similarity">
    <text evidence="1">Belongs to the ComF/GntX family.</text>
</comment>
<dbReference type="RefSeq" id="WP_127198396.1">
    <property type="nucleotide sequence ID" value="NZ_RZNX01000002.1"/>
</dbReference>
<comment type="caution">
    <text evidence="2">The sequence shown here is derived from an EMBL/GenBank/DDBJ whole genome shotgun (WGS) entry which is preliminary data.</text>
</comment>
<evidence type="ECO:0000313" key="3">
    <source>
        <dbReference type="Proteomes" id="UP000272464"/>
    </source>
</evidence>
<dbReference type="PANTHER" id="PTHR47505:SF1">
    <property type="entry name" value="DNA UTILIZATION PROTEIN YHGH"/>
    <property type="match status" value="1"/>
</dbReference>
<keyword evidence="3" id="KW-1185">Reference proteome</keyword>
<name>A0A3S1JQ37_9BACL</name>
<dbReference type="InterPro" id="IPR000836">
    <property type="entry name" value="PRTase_dom"/>
</dbReference>
<protein>
    <submittedName>
        <fullName evidence="2">ComF family protein</fullName>
    </submittedName>
</protein>
<dbReference type="SUPFAM" id="SSF53271">
    <property type="entry name" value="PRTase-like"/>
    <property type="match status" value="1"/>
</dbReference>
<gene>
    <name evidence="2" type="ORF">EJP77_06405</name>
</gene>
<dbReference type="Gene3D" id="3.40.50.2020">
    <property type="match status" value="1"/>
</dbReference>
<evidence type="ECO:0000256" key="1">
    <source>
        <dbReference type="ARBA" id="ARBA00008007"/>
    </source>
</evidence>
<dbReference type="AlphaFoldDB" id="A0A3S1JQ37"/>
<sequence>MNLSRLLSPLHQLLAPVGQICLACGRPMQTGDRHYPEVCRTCVAEIPWIRHPRCPRCGRHIGCPDCTRPGAFRRPFILNRSAVAYDSRMREWLAQYKYRGREAYAPLLARMMGQAYKTLASEMAFAQRLGKPWRVDAVAYVPLSSQRLAERGFNQAELLASGAAAAARVPLIALLERARDTEKMSLKNRRQRLNDMRAVFRPLPEASDLLVSLLESRRDRDRRPDRQIRSPLRLLLVDDIYTTGSTAAYCTEGLLLAGEEAGIRLEVYSLTWARS</sequence>
<evidence type="ECO:0000313" key="2">
    <source>
        <dbReference type="EMBL" id="RUT33281.1"/>
    </source>
</evidence>
<dbReference type="InterPro" id="IPR029057">
    <property type="entry name" value="PRTase-like"/>
</dbReference>
<accession>A0A3S1JQ37</accession>